<keyword evidence="1" id="KW-0472">Membrane</keyword>
<feature type="domain" description="DUF7755" evidence="2">
    <location>
        <begin position="89"/>
        <end position="233"/>
    </location>
</feature>
<comment type="caution">
    <text evidence="3">The sequence shown here is derived from an EMBL/GenBank/DDBJ whole genome shotgun (WGS) entry which is preliminary data.</text>
</comment>
<dbReference type="PANTHER" id="PTHR36330:SF2">
    <property type="entry name" value="LIPASE_LIPOOXYGENASE, PLAT_LH2 FAMILY PROTEIN"/>
    <property type="match status" value="1"/>
</dbReference>
<evidence type="ECO:0000256" key="1">
    <source>
        <dbReference type="SAM" id="Phobius"/>
    </source>
</evidence>
<keyword evidence="1" id="KW-1133">Transmembrane helix</keyword>
<gene>
    <name evidence="3" type="ORF">STAS_28072</name>
</gene>
<feature type="transmembrane region" description="Helical" evidence="1">
    <location>
        <begin position="299"/>
        <end position="315"/>
    </location>
</feature>
<keyword evidence="1" id="KW-0812">Transmembrane</keyword>
<accession>A0A5A7R202</accession>
<sequence>MESFCSNFLISSAHAIFPATCTLKRCRNKWVGRNFQSFPLIVRSKRSSYQDFQEYAKPSQLLPATEVKDCKDASVGKMVSSFVSDKSVSFFKVGIQTSKIYGSGLSDLNSLILLCLIDEDGRAILQRLPATSFGTTDIDDVLHFQRGAVDEFAFVGPDFGKIAAVWISLNSGQWRIGGLSLTVRSHSRQPPYLENNPENKPLTSLQYDFEFEDILLGEKSDAPMMEFRPRSITSFSDSESTLFDAINALPSFDRHITTAYEQSMKEYSYLKFSLLLYDTMLILTGSTFAYFSAGENTSFVFLVGGLFGFFYLLLLQKSVDGISAKDFVPGEDSESFGQVFGSLNLKGSISSLALAFAFAVITLKYALGEGFVRFTPKDVIFGMMGFLMCKFRWFWLRINRWALV</sequence>
<feature type="transmembrane region" description="Helical" evidence="1">
    <location>
        <begin position="349"/>
        <end position="367"/>
    </location>
</feature>
<proteinExistence type="predicted"/>
<evidence type="ECO:0000313" key="4">
    <source>
        <dbReference type="Proteomes" id="UP000325081"/>
    </source>
</evidence>
<dbReference type="OrthoDB" id="2018869at2759"/>
<organism evidence="3 4">
    <name type="scientific">Striga asiatica</name>
    <name type="common">Asiatic witchweed</name>
    <name type="synonym">Buchnera asiatica</name>
    <dbReference type="NCBI Taxonomy" id="4170"/>
    <lineage>
        <taxon>Eukaryota</taxon>
        <taxon>Viridiplantae</taxon>
        <taxon>Streptophyta</taxon>
        <taxon>Embryophyta</taxon>
        <taxon>Tracheophyta</taxon>
        <taxon>Spermatophyta</taxon>
        <taxon>Magnoliopsida</taxon>
        <taxon>eudicotyledons</taxon>
        <taxon>Gunneridae</taxon>
        <taxon>Pentapetalae</taxon>
        <taxon>asterids</taxon>
        <taxon>lamiids</taxon>
        <taxon>Lamiales</taxon>
        <taxon>Orobanchaceae</taxon>
        <taxon>Buchnereae</taxon>
        <taxon>Striga</taxon>
    </lineage>
</organism>
<dbReference type="InterPro" id="IPR056657">
    <property type="entry name" value="DUF7755"/>
</dbReference>
<keyword evidence="4" id="KW-1185">Reference proteome</keyword>
<evidence type="ECO:0000313" key="3">
    <source>
        <dbReference type="EMBL" id="GER50757.1"/>
    </source>
</evidence>
<dbReference type="EMBL" id="BKCP01009403">
    <property type="protein sequence ID" value="GER50757.1"/>
    <property type="molecule type" value="Genomic_DNA"/>
</dbReference>
<dbReference type="AlphaFoldDB" id="A0A5A7R202"/>
<name>A0A5A7R202_STRAF</name>
<protein>
    <submittedName>
        <fullName evidence="3">Lipase/lipooxygenase</fullName>
    </submittedName>
</protein>
<dbReference type="PANTHER" id="PTHR36330">
    <property type="entry name" value="LIPASE/LIPOOXYGENASE, PLAT/LH2 FAMILY PROTEIN"/>
    <property type="match status" value="1"/>
</dbReference>
<feature type="transmembrane region" description="Helical" evidence="1">
    <location>
        <begin position="379"/>
        <end position="396"/>
    </location>
</feature>
<feature type="transmembrane region" description="Helical" evidence="1">
    <location>
        <begin position="274"/>
        <end position="293"/>
    </location>
</feature>
<reference evidence="4" key="1">
    <citation type="journal article" date="2019" name="Curr. Biol.">
        <title>Genome Sequence of Striga asiatica Provides Insight into the Evolution of Plant Parasitism.</title>
        <authorList>
            <person name="Yoshida S."/>
            <person name="Kim S."/>
            <person name="Wafula E.K."/>
            <person name="Tanskanen J."/>
            <person name="Kim Y.M."/>
            <person name="Honaas L."/>
            <person name="Yang Z."/>
            <person name="Spallek T."/>
            <person name="Conn C.E."/>
            <person name="Ichihashi Y."/>
            <person name="Cheong K."/>
            <person name="Cui S."/>
            <person name="Der J.P."/>
            <person name="Gundlach H."/>
            <person name="Jiao Y."/>
            <person name="Hori C."/>
            <person name="Ishida J.K."/>
            <person name="Kasahara H."/>
            <person name="Kiba T."/>
            <person name="Kim M.S."/>
            <person name="Koo N."/>
            <person name="Laohavisit A."/>
            <person name="Lee Y.H."/>
            <person name="Lumba S."/>
            <person name="McCourt P."/>
            <person name="Mortimer J.C."/>
            <person name="Mutuku J.M."/>
            <person name="Nomura T."/>
            <person name="Sasaki-Sekimoto Y."/>
            <person name="Seto Y."/>
            <person name="Wang Y."/>
            <person name="Wakatake T."/>
            <person name="Sakakibara H."/>
            <person name="Demura T."/>
            <person name="Yamaguchi S."/>
            <person name="Yoneyama K."/>
            <person name="Manabe R.I."/>
            <person name="Nelson D.C."/>
            <person name="Schulman A.H."/>
            <person name="Timko M.P."/>
            <person name="dePamphilis C.W."/>
            <person name="Choi D."/>
            <person name="Shirasu K."/>
        </authorList>
    </citation>
    <scope>NUCLEOTIDE SEQUENCE [LARGE SCALE GENOMIC DNA]</scope>
    <source>
        <strain evidence="4">cv. UVA1</strain>
    </source>
</reference>
<dbReference type="Proteomes" id="UP000325081">
    <property type="component" value="Unassembled WGS sequence"/>
</dbReference>
<dbReference type="Pfam" id="PF24938">
    <property type="entry name" value="DUF7755"/>
    <property type="match status" value="1"/>
</dbReference>
<evidence type="ECO:0000259" key="2">
    <source>
        <dbReference type="Pfam" id="PF24938"/>
    </source>
</evidence>